<dbReference type="Pfam" id="PF03372">
    <property type="entry name" value="Exo_endo_phos"/>
    <property type="match status" value="1"/>
</dbReference>
<keyword evidence="3" id="KW-1185">Reference proteome</keyword>
<name>A0ABT0GPS6_9HYPH</name>
<feature type="domain" description="Endonuclease/exonuclease/phosphatase" evidence="1">
    <location>
        <begin position="56"/>
        <end position="242"/>
    </location>
</feature>
<keyword evidence="2" id="KW-0540">Nuclease</keyword>
<evidence type="ECO:0000313" key="2">
    <source>
        <dbReference type="EMBL" id="MCK7611429.1"/>
    </source>
</evidence>
<dbReference type="SUPFAM" id="SSF56219">
    <property type="entry name" value="DNase I-like"/>
    <property type="match status" value="1"/>
</dbReference>
<protein>
    <submittedName>
        <fullName evidence="2">Endonuclease/exonuclease/phosphatase family protein</fullName>
    </submittedName>
</protein>
<dbReference type="InterPro" id="IPR036691">
    <property type="entry name" value="Endo/exonu/phosph_ase_sf"/>
</dbReference>
<dbReference type="CDD" id="cd10283">
    <property type="entry name" value="MnuA_DNase1-like"/>
    <property type="match status" value="1"/>
</dbReference>
<comment type="caution">
    <text evidence="2">The sequence shown here is derived from an EMBL/GenBank/DDBJ whole genome shotgun (WGS) entry which is preliminary data.</text>
</comment>
<accession>A0ABT0GPS6</accession>
<dbReference type="EMBL" id="JALNMJ010000002">
    <property type="protein sequence ID" value="MCK7611429.1"/>
    <property type="molecule type" value="Genomic_DNA"/>
</dbReference>
<keyword evidence="2" id="KW-0378">Hydrolase</keyword>
<dbReference type="Gene3D" id="3.60.10.10">
    <property type="entry name" value="Endonuclease/exonuclease/phosphatase"/>
    <property type="match status" value="1"/>
</dbReference>
<dbReference type="InterPro" id="IPR005135">
    <property type="entry name" value="Endo/exonuclease/phosphatase"/>
</dbReference>
<reference evidence="2" key="1">
    <citation type="submission" date="2022-04" db="EMBL/GenBank/DDBJ databases">
        <title>Roseibium sp. CAU 1639 isolated from mud.</title>
        <authorList>
            <person name="Kim W."/>
        </authorList>
    </citation>
    <scope>NUCLEOTIDE SEQUENCE</scope>
    <source>
        <strain evidence="2">CAU 1639</strain>
    </source>
</reference>
<dbReference type="GO" id="GO:0004519">
    <property type="term" value="F:endonuclease activity"/>
    <property type="evidence" value="ECO:0007669"/>
    <property type="project" value="UniProtKB-KW"/>
</dbReference>
<organism evidence="2 3">
    <name type="scientific">Roseibium sediminicola</name>
    <dbReference type="NCBI Taxonomy" id="2933272"/>
    <lineage>
        <taxon>Bacteria</taxon>
        <taxon>Pseudomonadati</taxon>
        <taxon>Pseudomonadota</taxon>
        <taxon>Alphaproteobacteria</taxon>
        <taxon>Hyphomicrobiales</taxon>
        <taxon>Stappiaceae</taxon>
        <taxon>Roseibium</taxon>
    </lineage>
</organism>
<dbReference type="Proteomes" id="UP001431221">
    <property type="component" value="Unassembled WGS sequence"/>
</dbReference>
<gene>
    <name evidence="2" type="ORF">M0H32_04590</name>
</gene>
<sequence length="373" mass="43052">MPFYHGLKYYEHDPAKGDFPNYPDKQNWIASRLLTLRKDLNESITSLRQARSLIIGSWNIRAFDDGAPRLDESYHYIAEIISTFDICAIQEVKGDLAPLDRLRKLLGPSWDYFVSDVSTHKGGNNERMAFMYNTSRVNFRRLIGELVIDPDDLAGADQFARSPMFAAFQAGWFRFCLCSTHVIFGGDTEEKKAMRADEIRAITKMLVSRAKKEDQVYIFLGDMNIESLNGPIMQALRDSRMVVPEFPSTNMTGDRFYDQMAFTDKGAATRKTRLLRHGVFDWRRAVFGPYPQDEFDMLPDGEKQGARRRISHTDMLAHYEPICVAQRAAVGKEPYADFSRSYGLWTTFEMSDHLPIWIELEIDYSDDYLARYL</sequence>
<evidence type="ECO:0000259" key="1">
    <source>
        <dbReference type="Pfam" id="PF03372"/>
    </source>
</evidence>
<keyword evidence="2" id="KW-0255">Endonuclease</keyword>
<proteinExistence type="predicted"/>
<dbReference type="PANTHER" id="PTHR11371:SF31">
    <property type="entry name" value="EXTRACELLULAR NUCLEASE"/>
    <property type="match status" value="1"/>
</dbReference>
<evidence type="ECO:0000313" key="3">
    <source>
        <dbReference type="Proteomes" id="UP001431221"/>
    </source>
</evidence>
<dbReference type="PANTHER" id="PTHR11371">
    <property type="entry name" value="DEOXYRIBONUCLEASE"/>
    <property type="match status" value="1"/>
</dbReference>
<dbReference type="RefSeq" id="WP_248151257.1">
    <property type="nucleotide sequence ID" value="NZ_JALNMJ010000002.1"/>
</dbReference>